<sequence>MSDIFDEVERRLNRKRPGFWLHKIATVFIAVVFVIVIAGAAIQVFNPTLATQWQAKQDAAYDRAYEEARRRGE</sequence>
<gene>
    <name evidence="1" type="ORF">CcrBL10_gp255</name>
</gene>
<organism evidence="1 2">
    <name type="scientific">Caulobacter phage CcrBL10</name>
    <dbReference type="NCBI Taxonomy" id="2283269"/>
    <lineage>
        <taxon>Viruses</taxon>
        <taxon>Duplodnaviria</taxon>
        <taxon>Heunggongvirae</taxon>
        <taxon>Uroviricota</taxon>
        <taxon>Caudoviricetes</taxon>
        <taxon>Jeanschmidtviridae</taxon>
        <taxon>Poindextervirus</taxon>
        <taxon>Poindextervirus BL10</taxon>
    </lineage>
</organism>
<dbReference type="Proteomes" id="UP000258997">
    <property type="component" value="Segment"/>
</dbReference>
<protein>
    <submittedName>
        <fullName evidence="1">Uncharacterized protein</fullName>
    </submittedName>
</protein>
<evidence type="ECO:0000313" key="1">
    <source>
        <dbReference type="EMBL" id="AXQ68459.1"/>
    </source>
</evidence>
<accession>A0A385ECN3</accession>
<proteinExistence type="predicted"/>
<evidence type="ECO:0000313" key="2">
    <source>
        <dbReference type="Proteomes" id="UP000258997"/>
    </source>
</evidence>
<keyword evidence="2" id="KW-1185">Reference proteome</keyword>
<dbReference type="EMBL" id="MH588544">
    <property type="protein sequence ID" value="AXQ68459.1"/>
    <property type="molecule type" value="Genomic_DNA"/>
</dbReference>
<name>A0A385ECN3_9CAUD</name>
<reference evidence="1 2" key="1">
    <citation type="submission" date="2018-07" db="EMBL/GenBank/DDBJ databases">
        <title>Giant CbK-like Caulobacter bacteriophages have genetically divergent genomes.</title>
        <authorList>
            <person name="Wilson K.M."/>
            <person name="Ely B."/>
        </authorList>
    </citation>
    <scope>NUCLEOTIDE SEQUENCE [LARGE SCALE GENOMIC DNA]</scope>
</reference>